<dbReference type="EMBL" id="NBAG03000097">
    <property type="protein sequence ID" value="PNI89535.1"/>
    <property type="molecule type" value="Genomic_DNA"/>
</dbReference>
<accession>A0A2J8PZU7</accession>
<evidence type="ECO:0000313" key="2">
    <source>
        <dbReference type="Proteomes" id="UP000236370"/>
    </source>
</evidence>
<feature type="non-terminal residue" evidence="1">
    <location>
        <position position="34"/>
    </location>
</feature>
<protein>
    <submittedName>
        <fullName evidence="1">INPPL1 isoform 14</fullName>
    </submittedName>
</protein>
<gene>
    <name evidence="1" type="ORF">CK820_G0047596</name>
</gene>
<reference evidence="1 2" key="1">
    <citation type="submission" date="2017-12" db="EMBL/GenBank/DDBJ databases">
        <title>High-resolution comparative analysis of great ape genomes.</title>
        <authorList>
            <person name="Pollen A."/>
            <person name="Hastie A."/>
            <person name="Hormozdiari F."/>
            <person name="Dougherty M."/>
            <person name="Liu R."/>
            <person name="Chaisson M."/>
            <person name="Hoppe E."/>
            <person name="Hill C."/>
            <person name="Pang A."/>
            <person name="Hillier L."/>
            <person name="Baker C."/>
            <person name="Armstrong J."/>
            <person name="Shendure J."/>
            <person name="Paten B."/>
            <person name="Wilson R."/>
            <person name="Chao H."/>
            <person name="Schneider V."/>
            <person name="Ventura M."/>
            <person name="Kronenberg Z."/>
            <person name="Murali S."/>
            <person name="Gordon D."/>
            <person name="Cantsilieris S."/>
            <person name="Munson K."/>
            <person name="Nelson B."/>
            <person name="Raja A."/>
            <person name="Underwood J."/>
            <person name="Diekhans M."/>
            <person name="Fiddes I."/>
            <person name="Haussler D."/>
            <person name="Eichler E."/>
        </authorList>
    </citation>
    <scope>NUCLEOTIDE SEQUENCE [LARGE SCALE GENOMIC DNA]</scope>
    <source>
        <strain evidence="1">Yerkes chimp pedigree #C0471</strain>
    </source>
</reference>
<evidence type="ECO:0000313" key="1">
    <source>
        <dbReference type="EMBL" id="PNI89535.1"/>
    </source>
</evidence>
<sequence length="34" mass="3900">MVTRLLQQQNLPQTGEQELESLVLKLSVLKDFLS</sequence>
<proteinExistence type="predicted"/>
<dbReference type="Proteomes" id="UP000236370">
    <property type="component" value="Unassembled WGS sequence"/>
</dbReference>
<name>A0A2J8PZU7_PANTR</name>
<organism evidence="1 2">
    <name type="scientific">Pan troglodytes</name>
    <name type="common">Chimpanzee</name>
    <dbReference type="NCBI Taxonomy" id="9598"/>
    <lineage>
        <taxon>Eukaryota</taxon>
        <taxon>Metazoa</taxon>
        <taxon>Chordata</taxon>
        <taxon>Craniata</taxon>
        <taxon>Vertebrata</taxon>
        <taxon>Euteleostomi</taxon>
        <taxon>Mammalia</taxon>
        <taxon>Eutheria</taxon>
        <taxon>Euarchontoglires</taxon>
        <taxon>Primates</taxon>
        <taxon>Haplorrhini</taxon>
        <taxon>Catarrhini</taxon>
        <taxon>Hominidae</taxon>
        <taxon>Pan</taxon>
    </lineage>
</organism>
<comment type="caution">
    <text evidence="1">The sequence shown here is derived from an EMBL/GenBank/DDBJ whole genome shotgun (WGS) entry which is preliminary data.</text>
</comment>
<dbReference type="AlphaFoldDB" id="A0A2J8PZU7"/>